<organism evidence="2 3">
    <name type="scientific">Tothia fuscella</name>
    <dbReference type="NCBI Taxonomy" id="1048955"/>
    <lineage>
        <taxon>Eukaryota</taxon>
        <taxon>Fungi</taxon>
        <taxon>Dikarya</taxon>
        <taxon>Ascomycota</taxon>
        <taxon>Pezizomycotina</taxon>
        <taxon>Dothideomycetes</taxon>
        <taxon>Pleosporomycetidae</taxon>
        <taxon>Venturiales</taxon>
        <taxon>Cylindrosympodiaceae</taxon>
        <taxon>Tothia</taxon>
    </lineage>
</organism>
<dbReference type="AlphaFoldDB" id="A0A9P4U0D0"/>
<feature type="region of interest" description="Disordered" evidence="1">
    <location>
        <begin position="1"/>
        <end position="81"/>
    </location>
</feature>
<dbReference type="InterPro" id="IPR011990">
    <property type="entry name" value="TPR-like_helical_dom_sf"/>
</dbReference>
<proteinExistence type="predicted"/>
<sequence length="455" mass="50444">MESLKTPRPKRGHGRSRSGDERRHAAALSPSTKGPLDLDDGDDLVDSKLSTLPPGSPISRSMSSASRTKSTSTTIPSLTGLDDMPEKDFSFLLLPENFRPIPTTAIPQAFLTSPQAAQTGDDLARLISRGQFHAAAIASARELTNLPTPPDPQIVFNLIHTRLACLTLINKACQELAAVESTVLGDLTSSVYRHPMTNAHIVPWDLRVLAVRLQSFGFKDLRRGVMGYYQLAQDARQEIMKDRQDEKSEDGRVWNLRLRDLGIRVASMLVEMGDLEGAASHLRTLEIDPLLDEEDKRRIASMEALVWLQFGDIWAAKRCLLRLQEPRDSAPDLAPRILQSLISIGDGEFAAAGEQLQQLHAEIPADTMISHNYAVCLLYTGRMKEARKVFEKAVDESTEVPFHSLLTNLCTVFELCTERARDLKTQLIERVTAIEPTGSGWERASTDFKLDGVRA</sequence>
<evidence type="ECO:0000313" key="3">
    <source>
        <dbReference type="Proteomes" id="UP000800235"/>
    </source>
</evidence>
<dbReference type="EMBL" id="MU007026">
    <property type="protein sequence ID" value="KAF2432336.1"/>
    <property type="molecule type" value="Genomic_DNA"/>
</dbReference>
<dbReference type="GO" id="GO:0005794">
    <property type="term" value="C:Golgi apparatus"/>
    <property type="evidence" value="ECO:0007669"/>
    <property type="project" value="TreeGrafter"/>
</dbReference>
<dbReference type="Gene3D" id="1.25.40.10">
    <property type="entry name" value="Tetratricopeptide repeat domain"/>
    <property type="match status" value="1"/>
</dbReference>
<feature type="compositionally biased region" description="Low complexity" evidence="1">
    <location>
        <begin position="57"/>
        <end position="74"/>
    </location>
</feature>
<feature type="compositionally biased region" description="Basic residues" evidence="1">
    <location>
        <begin position="7"/>
        <end position="16"/>
    </location>
</feature>
<dbReference type="Proteomes" id="UP000800235">
    <property type="component" value="Unassembled WGS sequence"/>
</dbReference>
<dbReference type="GO" id="GO:0030008">
    <property type="term" value="C:TRAPP complex"/>
    <property type="evidence" value="ECO:0007669"/>
    <property type="project" value="TreeGrafter"/>
</dbReference>
<dbReference type="SUPFAM" id="SSF48452">
    <property type="entry name" value="TPR-like"/>
    <property type="match status" value="1"/>
</dbReference>
<dbReference type="PANTHER" id="PTHR21581:SF6">
    <property type="entry name" value="TRAFFICKING PROTEIN PARTICLE COMPLEX SUBUNIT 12"/>
    <property type="match status" value="1"/>
</dbReference>
<name>A0A9P4U0D0_9PEZI</name>
<protein>
    <recommendedName>
        <fullName evidence="4">Tetratricopeptide repeat protein 15</fullName>
    </recommendedName>
</protein>
<dbReference type="PANTHER" id="PTHR21581">
    <property type="entry name" value="D-ALANYL-D-ALANINE CARBOXYPEPTIDASE"/>
    <property type="match status" value="1"/>
</dbReference>
<evidence type="ECO:0000313" key="2">
    <source>
        <dbReference type="EMBL" id="KAF2432336.1"/>
    </source>
</evidence>
<keyword evidence="3" id="KW-1185">Reference proteome</keyword>
<dbReference type="OrthoDB" id="428342at2759"/>
<evidence type="ECO:0000256" key="1">
    <source>
        <dbReference type="SAM" id="MobiDB-lite"/>
    </source>
</evidence>
<comment type="caution">
    <text evidence="2">The sequence shown here is derived from an EMBL/GenBank/DDBJ whole genome shotgun (WGS) entry which is preliminary data.</text>
</comment>
<reference evidence="2" key="1">
    <citation type="journal article" date="2020" name="Stud. Mycol.">
        <title>101 Dothideomycetes genomes: a test case for predicting lifestyles and emergence of pathogens.</title>
        <authorList>
            <person name="Haridas S."/>
            <person name="Albert R."/>
            <person name="Binder M."/>
            <person name="Bloem J."/>
            <person name="Labutti K."/>
            <person name="Salamov A."/>
            <person name="Andreopoulos B."/>
            <person name="Baker S."/>
            <person name="Barry K."/>
            <person name="Bills G."/>
            <person name="Bluhm B."/>
            <person name="Cannon C."/>
            <person name="Castanera R."/>
            <person name="Culley D."/>
            <person name="Daum C."/>
            <person name="Ezra D."/>
            <person name="Gonzalez J."/>
            <person name="Henrissat B."/>
            <person name="Kuo A."/>
            <person name="Liang C."/>
            <person name="Lipzen A."/>
            <person name="Lutzoni F."/>
            <person name="Magnuson J."/>
            <person name="Mondo S."/>
            <person name="Nolan M."/>
            <person name="Ohm R."/>
            <person name="Pangilinan J."/>
            <person name="Park H.-J."/>
            <person name="Ramirez L."/>
            <person name="Alfaro M."/>
            <person name="Sun H."/>
            <person name="Tritt A."/>
            <person name="Yoshinaga Y."/>
            <person name="Zwiers L.-H."/>
            <person name="Turgeon B."/>
            <person name="Goodwin S."/>
            <person name="Spatafora J."/>
            <person name="Crous P."/>
            <person name="Grigoriev I."/>
        </authorList>
    </citation>
    <scope>NUCLEOTIDE SEQUENCE</scope>
    <source>
        <strain evidence="2">CBS 130266</strain>
    </source>
</reference>
<gene>
    <name evidence="2" type="ORF">EJ08DRAFT_695449</name>
</gene>
<evidence type="ECO:0008006" key="4">
    <source>
        <dbReference type="Google" id="ProtNLM"/>
    </source>
</evidence>
<accession>A0A9P4U0D0</accession>